<dbReference type="AlphaFoldDB" id="A0A1J1IC64"/>
<proteinExistence type="predicted"/>
<accession>A0A1J1IC64</accession>
<sequence>MILAQRGMKIILMSRSLLKLEADAKLFMSRFLPCHPRPEETDSDATSHQCQYYLCIIQREKGVIINKFASMSAVFPASNQTISNNHSNESI</sequence>
<protein>
    <submittedName>
        <fullName evidence="1">CLUMA_CG011192, isoform A</fullName>
    </submittedName>
</protein>
<organism evidence="1 2">
    <name type="scientific">Clunio marinus</name>
    <dbReference type="NCBI Taxonomy" id="568069"/>
    <lineage>
        <taxon>Eukaryota</taxon>
        <taxon>Metazoa</taxon>
        <taxon>Ecdysozoa</taxon>
        <taxon>Arthropoda</taxon>
        <taxon>Hexapoda</taxon>
        <taxon>Insecta</taxon>
        <taxon>Pterygota</taxon>
        <taxon>Neoptera</taxon>
        <taxon>Endopterygota</taxon>
        <taxon>Diptera</taxon>
        <taxon>Nematocera</taxon>
        <taxon>Chironomoidea</taxon>
        <taxon>Chironomidae</taxon>
        <taxon>Clunio</taxon>
    </lineage>
</organism>
<dbReference type="Proteomes" id="UP000183832">
    <property type="component" value="Unassembled WGS sequence"/>
</dbReference>
<evidence type="ECO:0000313" key="2">
    <source>
        <dbReference type="Proteomes" id="UP000183832"/>
    </source>
</evidence>
<reference evidence="1 2" key="1">
    <citation type="submission" date="2015-04" db="EMBL/GenBank/DDBJ databases">
        <authorList>
            <person name="Syromyatnikov M.Y."/>
            <person name="Popov V.N."/>
        </authorList>
    </citation>
    <scope>NUCLEOTIDE SEQUENCE [LARGE SCALE GENOMIC DNA]</scope>
</reference>
<keyword evidence="2" id="KW-1185">Reference proteome</keyword>
<dbReference type="EMBL" id="CVRI01000047">
    <property type="protein sequence ID" value="CRK97816.1"/>
    <property type="molecule type" value="Genomic_DNA"/>
</dbReference>
<gene>
    <name evidence="1" type="ORF">CLUMA_CG011192</name>
</gene>
<name>A0A1J1IC64_9DIPT</name>
<evidence type="ECO:0000313" key="1">
    <source>
        <dbReference type="EMBL" id="CRK97816.1"/>
    </source>
</evidence>